<evidence type="ECO:0000313" key="8">
    <source>
        <dbReference type="EMBL" id="TNB47521.1"/>
    </source>
</evidence>
<dbReference type="InterPro" id="IPR037185">
    <property type="entry name" value="EmrE-like"/>
</dbReference>
<name>A0A5C4JQM1_9HYPH</name>
<feature type="transmembrane region" description="Helical" evidence="6">
    <location>
        <begin position="7"/>
        <end position="28"/>
    </location>
</feature>
<sequence length="311" mass="32605">MAYKTTGSIFAAGPAAGIALITASVFLLSLSDALVKLSGVRFGLAQLIFLRSAFAAMLLALGLKLFARGARLIPEHPGWVTARSLCLVTMWFCYYASLPHLPLSLAAACYYTSPLWMALLARFHLGEPVGLVRWCAILLALSGVVVSVNPSAGAVSPFLLLPLLAAFFYALAAIITWDKCRGEAPFAMALNLNIALAVSGAAGMACVLLFPAGDGFVLTAWRPLGVSDWALIGLLALFLVAITTGVAGAYRTAPAPVVGLFDNAYLVFAALWSIVIFAERPSGLEVAGLAMIGLGAAVAARPPRVRQTKTH</sequence>
<evidence type="ECO:0000256" key="2">
    <source>
        <dbReference type="ARBA" id="ARBA00009853"/>
    </source>
</evidence>
<organism evidence="8 9">
    <name type="scientific">Martelella lutilitoris</name>
    <dbReference type="NCBI Taxonomy" id="2583532"/>
    <lineage>
        <taxon>Bacteria</taxon>
        <taxon>Pseudomonadati</taxon>
        <taxon>Pseudomonadota</taxon>
        <taxon>Alphaproteobacteria</taxon>
        <taxon>Hyphomicrobiales</taxon>
        <taxon>Aurantimonadaceae</taxon>
        <taxon>Martelella</taxon>
    </lineage>
</organism>
<feature type="transmembrane region" description="Helical" evidence="6">
    <location>
        <begin position="189"/>
        <end position="210"/>
    </location>
</feature>
<dbReference type="OrthoDB" id="9815809at2"/>
<feature type="transmembrane region" description="Helical" evidence="6">
    <location>
        <begin position="154"/>
        <end position="177"/>
    </location>
</feature>
<feature type="transmembrane region" description="Helical" evidence="6">
    <location>
        <begin position="230"/>
        <end position="250"/>
    </location>
</feature>
<feature type="transmembrane region" description="Helical" evidence="6">
    <location>
        <begin position="283"/>
        <end position="300"/>
    </location>
</feature>
<keyword evidence="4 6" id="KW-1133">Transmembrane helix</keyword>
<comment type="subcellular location">
    <subcellularLocation>
        <location evidence="1">Membrane</location>
        <topology evidence="1">Multi-pass membrane protein</topology>
    </subcellularLocation>
</comment>
<feature type="transmembrane region" description="Helical" evidence="6">
    <location>
        <begin position="48"/>
        <end position="67"/>
    </location>
</feature>
<dbReference type="PANTHER" id="PTHR22911">
    <property type="entry name" value="ACYL-MALONYL CONDENSING ENZYME-RELATED"/>
    <property type="match status" value="1"/>
</dbReference>
<comment type="caution">
    <text evidence="8">The sequence shown here is derived from an EMBL/GenBank/DDBJ whole genome shotgun (WGS) entry which is preliminary data.</text>
</comment>
<proteinExistence type="inferred from homology"/>
<dbReference type="SUPFAM" id="SSF103481">
    <property type="entry name" value="Multidrug resistance efflux transporter EmrE"/>
    <property type="match status" value="2"/>
</dbReference>
<dbReference type="Pfam" id="PF00892">
    <property type="entry name" value="EamA"/>
    <property type="match status" value="1"/>
</dbReference>
<feature type="transmembrane region" description="Helical" evidence="6">
    <location>
        <begin position="103"/>
        <end position="123"/>
    </location>
</feature>
<evidence type="ECO:0000313" key="9">
    <source>
        <dbReference type="Proteomes" id="UP000307874"/>
    </source>
</evidence>
<feature type="transmembrane region" description="Helical" evidence="6">
    <location>
        <begin position="79"/>
        <end position="97"/>
    </location>
</feature>
<evidence type="ECO:0000256" key="1">
    <source>
        <dbReference type="ARBA" id="ARBA00004141"/>
    </source>
</evidence>
<feature type="transmembrane region" description="Helical" evidence="6">
    <location>
        <begin position="257"/>
        <end position="277"/>
    </location>
</feature>
<dbReference type="PANTHER" id="PTHR22911:SF6">
    <property type="entry name" value="SOLUTE CARRIER FAMILY 35 MEMBER G1"/>
    <property type="match status" value="1"/>
</dbReference>
<dbReference type="Proteomes" id="UP000307874">
    <property type="component" value="Unassembled WGS sequence"/>
</dbReference>
<feature type="transmembrane region" description="Helical" evidence="6">
    <location>
        <begin position="130"/>
        <end position="148"/>
    </location>
</feature>
<evidence type="ECO:0000256" key="6">
    <source>
        <dbReference type="SAM" id="Phobius"/>
    </source>
</evidence>
<evidence type="ECO:0000256" key="5">
    <source>
        <dbReference type="ARBA" id="ARBA00023136"/>
    </source>
</evidence>
<evidence type="ECO:0000256" key="4">
    <source>
        <dbReference type="ARBA" id="ARBA00022989"/>
    </source>
</evidence>
<dbReference type="RefSeq" id="WP_138748682.1">
    <property type="nucleotide sequence ID" value="NZ_VCLB01000006.1"/>
</dbReference>
<keyword evidence="9" id="KW-1185">Reference proteome</keyword>
<keyword evidence="5 6" id="KW-0472">Membrane</keyword>
<dbReference type="GO" id="GO:0016020">
    <property type="term" value="C:membrane"/>
    <property type="evidence" value="ECO:0007669"/>
    <property type="project" value="UniProtKB-SubCell"/>
</dbReference>
<dbReference type="AlphaFoldDB" id="A0A5C4JQM1"/>
<accession>A0A5C4JQM1</accession>
<evidence type="ECO:0000259" key="7">
    <source>
        <dbReference type="Pfam" id="PF00892"/>
    </source>
</evidence>
<evidence type="ECO:0000256" key="3">
    <source>
        <dbReference type="ARBA" id="ARBA00022692"/>
    </source>
</evidence>
<reference evidence="8 9" key="1">
    <citation type="submission" date="2019-06" db="EMBL/GenBank/DDBJ databases">
        <title>Martelella lutilitoris sp. nov., isolated from a tidal mudflat.</title>
        <authorList>
            <person name="Kim Y.-J."/>
        </authorList>
    </citation>
    <scope>NUCLEOTIDE SEQUENCE [LARGE SCALE GENOMIC DNA]</scope>
    <source>
        <strain evidence="8 9">GH2-6</strain>
    </source>
</reference>
<protein>
    <submittedName>
        <fullName evidence="8">DMT family transporter</fullName>
    </submittedName>
</protein>
<feature type="domain" description="EamA" evidence="7">
    <location>
        <begin position="16"/>
        <end position="147"/>
    </location>
</feature>
<gene>
    <name evidence="8" type="ORF">FF124_11730</name>
</gene>
<keyword evidence="3 6" id="KW-0812">Transmembrane</keyword>
<comment type="similarity">
    <text evidence="2">Belongs to the drug/metabolite transporter (DMT) superfamily. 10 TMS drug/metabolite exporter (DME) (TC 2.A.7.3) family.</text>
</comment>
<dbReference type="InterPro" id="IPR000620">
    <property type="entry name" value="EamA_dom"/>
</dbReference>
<dbReference type="EMBL" id="VCLB01000006">
    <property type="protein sequence ID" value="TNB47521.1"/>
    <property type="molecule type" value="Genomic_DNA"/>
</dbReference>
<dbReference type="Gene3D" id="1.10.3730.20">
    <property type="match status" value="1"/>
</dbReference>